<comment type="caution">
    <text evidence="2">The sequence shown here is derived from an EMBL/GenBank/DDBJ whole genome shotgun (WGS) entry which is preliminary data.</text>
</comment>
<dbReference type="InterPro" id="IPR006121">
    <property type="entry name" value="HMA_dom"/>
</dbReference>
<dbReference type="Proteomes" id="UP000262056">
    <property type="component" value="Unassembled WGS sequence"/>
</dbReference>
<dbReference type="CDD" id="cd00371">
    <property type="entry name" value="HMA"/>
    <property type="match status" value="1"/>
</dbReference>
<organism evidence="2 3">
    <name type="scientific">candidate division WWE3 bacterium</name>
    <dbReference type="NCBI Taxonomy" id="2053526"/>
    <lineage>
        <taxon>Bacteria</taxon>
        <taxon>Katanobacteria</taxon>
    </lineage>
</organism>
<evidence type="ECO:0000313" key="3">
    <source>
        <dbReference type="Proteomes" id="UP000262056"/>
    </source>
</evidence>
<evidence type="ECO:0000259" key="1">
    <source>
        <dbReference type="PROSITE" id="PS50846"/>
    </source>
</evidence>
<dbReference type="PROSITE" id="PS50846">
    <property type="entry name" value="HMA_2"/>
    <property type="match status" value="1"/>
</dbReference>
<dbReference type="Pfam" id="PF00403">
    <property type="entry name" value="HMA"/>
    <property type="match status" value="1"/>
</dbReference>
<feature type="domain" description="HMA" evidence="1">
    <location>
        <begin position="1"/>
        <end position="66"/>
    </location>
</feature>
<gene>
    <name evidence="2" type="ORF">DIU24_03500</name>
</gene>
<proteinExistence type="predicted"/>
<accession>A0A656PQP6</accession>
<dbReference type="Gene3D" id="3.30.70.100">
    <property type="match status" value="1"/>
</dbReference>
<protein>
    <submittedName>
        <fullName evidence="2">Heavy-metal-associated domain-containing protein</fullName>
    </submittedName>
</protein>
<reference evidence="2 3" key="1">
    <citation type="journal article" date="2018" name="Nat. Biotechnol.">
        <title>A standardized bacterial taxonomy based on genome phylogeny substantially revises the tree of life.</title>
        <authorList>
            <person name="Parks D.H."/>
            <person name="Chuvochina M."/>
            <person name="Waite D.W."/>
            <person name="Rinke C."/>
            <person name="Skarshewski A."/>
            <person name="Chaumeil P.A."/>
            <person name="Hugenholtz P."/>
        </authorList>
    </citation>
    <scope>NUCLEOTIDE SEQUENCE [LARGE SCALE GENOMIC DNA]</scope>
    <source>
        <strain evidence="2">UBA12021</strain>
    </source>
</reference>
<dbReference type="SUPFAM" id="SSF55008">
    <property type="entry name" value="HMA, heavy metal-associated domain"/>
    <property type="match status" value="1"/>
</dbReference>
<dbReference type="AlphaFoldDB" id="A0A656PQP6"/>
<sequence length="71" mass="8055">MNYKIQLENLHCNSCKKIAEKRLGKIEGVTSVEVTMEDQTALVHTEQPLSLLQTEDALKDTDYKVTAFTEI</sequence>
<dbReference type="InterPro" id="IPR036163">
    <property type="entry name" value="HMA_dom_sf"/>
</dbReference>
<name>A0A656PQP6_UNCKA</name>
<dbReference type="EMBL" id="DQFB01000004">
    <property type="protein sequence ID" value="HCQ40746.1"/>
    <property type="molecule type" value="Genomic_DNA"/>
</dbReference>
<evidence type="ECO:0000313" key="2">
    <source>
        <dbReference type="EMBL" id="HCQ40746.1"/>
    </source>
</evidence>
<dbReference type="GO" id="GO:0046872">
    <property type="term" value="F:metal ion binding"/>
    <property type="evidence" value="ECO:0007669"/>
    <property type="project" value="InterPro"/>
</dbReference>